<keyword evidence="2" id="KW-1185">Reference proteome</keyword>
<comment type="caution">
    <text evidence="1">The sequence shown here is derived from an EMBL/GenBank/DDBJ whole genome shotgun (WGS) entry which is preliminary data.</text>
</comment>
<name>A0A4Z2G0S4_9TELE</name>
<dbReference type="Proteomes" id="UP000314294">
    <property type="component" value="Unassembled WGS sequence"/>
</dbReference>
<proteinExistence type="predicted"/>
<organism evidence="1 2">
    <name type="scientific">Liparis tanakae</name>
    <name type="common">Tanaka's snailfish</name>
    <dbReference type="NCBI Taxonomy" id="230148"/>
    <lineage>
        <taxon>Eukaryota</taxon>
        <taxon>Metazoa</taxon>
        <taxon>Chordata</taxon>
        <taxon>Craniata</taxon>
        <taxon>Vertebrata</taxon>
        <taxon>Euteleostomi</taxon>
        <taxon>Actinopterygii</taxon>
        <taxon>Neopterygii</taxon>
        <taxon>Teleostei</taxon>
        <taxon>Neoteleostei</taxon>
        <taxon>Acanthomorphata</taxon>
        <taxon>Eupercaria</taxon>
        <taxon>Perciformes</taxon>
        <taxon>Cottioidei</taxon>
        <taxon>Cottales</taxon>
        <taxon>Liparidae</taxon>
        <taxon>Liparis</taxon>
    </lineage>
</organism>
<reference evidence="1 2" key="1">
    <citation type="submission" date="2019-03" db="EMBL/GenBank/DDBJ databases">
        <title>First draft genome of Liparis tanakae, snailfish: a comprehensive survey of snailfish specific genes.</title>
        <authorList>
            <person name="Kim W."/>
            <person name="Song I."/>
            <person name="Jeong J.-H."/>
            <person name="Kim D."/>
            <person name="Kim S."/>
            <person name="Ryu S."/>
            <person name="Song J.Y."/>
            <person name="Lee S.K."/>
        </authorList>
    </citation>
    <scope>NUCLEOTIDE SEQUENCE [LARGE SCALE GENOMIC DNA]</scope>
    <source>
        <tissue evidence="1">Muscle</tissue>
    </source>
</reference>
<accession>A0A4Z2G0S4</accession>
<dbReference type="EMBL" id="SRLO01000770">
    <property type="protein sequence ID" value="TNN46861.1"/>
    <property type="molecule type" value="Genomic_DNA"/>
</dbReference>
<protein>
    <submittedName>
        <fullName evidence="1">Uncharacterized protein</fullName>
    </submittedName>
</protein>
<gene>
    <name evidence="1" type="ORF">EYF80_042917</name>
</gene>
<sequence length="120" mass="13768">MRRLLVKQQVHAAGEESFGLLDTWTAADEDPVSQLREQWRHTAVSQLTAVGELGANNGLHASLHTCDTDTATSERKEFGRFSSQRTRLQTCVLWSLVLGVWSWESRLRRTVFLRWDQQLT</sequence>
<evidence type="ECO:0000313" key="1">
    <source>
        <dbReference type="EMBL" id="TNN46861.1"/>
    </source>
</evidence>
<dbReference type="AlphaFoldDB" id="A0A4Z2G0S4"/>
<evidence type="ECO:0000313" key="2">
    <source>
        <dbReference type="Proteomes" id="UP000314294"/>
    </source>
</evidence>